<name>A0A0J5IU53_9GAMM</name>
<reference evidence="1 2" key="1">
    <citation type="submission" date="2015-06" db="EMBL/GenBank/DDBJ databases">
        <title>Draft Whole-Genome Sequence of the Entomopathogenic Bacterium Xenorhabdus khoisanae.</title>
        <authorList>
            <person name="Naidoo S."/>
            <person name="Featherston J."/>
            <person name="Gray V.M."/>
        </authorList>
    </citation>
    <scope>NUCLEOTIDE SEQUENCE [LARGE SCALE GENOMIC DNA]</scope>
    <source>
        <strain evidence="1 2">MCB</strain>
    </source>
</reference>
<accession>A0A0J5IU53</accession>
<dbReference type="Proteomes" id="UP000036277">
    <property type="component" value="Unassembled WGS sequence"/>
</dbReference>
<evidence type="ECO:0000313" key="2">
    <source>
        <dbReference type="Proteomes" id="UP000036277"/>
    </source>
</evidence>
<comment type="caution">
    <text evidence="1">The sequence shown here is derived from an EMBL/GenBank/DDBJ whole genome shotgun (WGS) entry which is preliminary data.</text>
</comment>
<dbReference type="OrthoDB" id="9805309at2"/>
<keyword evidence="2" id="KW-1185">Reference proteome</keyword>
<dbReference type="RefSeq" id="WP_047961782.1">
    <property type="nucleotide sequence ID" value="NZ_CAWMBG010000013.1"/>
</dbReference>
<evidence type="ECO:0000313" key="1">
    <source>
        <dbReference type="EMBL" id="KMJ46700.1"/>
    </source>
</evidence>
<proteinExistence type="predicted"/>
<gene>
    <name evidence="1" type="ORF">AB204_02470</name>
</gene>
<sequence>MTTITINTYDVAGRFDMTKEEARKCFQHVETLAIDANYNVDYTESLYTDEESERFVEKAFQSYYPE</sequence>
<dbReference type="AlphaFoldDB" id="A0A0J5IU53"/>
<protein>
    <submittedName>
        <fullName evidence="1">Uncharacterized protein</fullName>
    </submittedName>
</protein>
<organism evidence="1 2">
    <name type="scientific">Xenorhabdus khoisanae</name>
    <dbReference type="NCBI Taxonomy" id="880157"/>
    <lineage>
        <taxon>Bacteria</taxon>
        <taxon>Pseudomonadati</taxon>
        <taxon>Pseudomonadota</taxon>
        <taxon>Gammaproteobacteria</taxon>
        <taxon>Enterobacterales</taxon>
        <taxon>Morganellaceae</taxon>
        <taxon>Xenorhabdus</taxon>
    </lineage>
</organism>
<dbReference type="STRING" id="880157.AB204_02470"/>
<dbReference type="PATRIC" id="fig|880157.4.peg.515"/>
<dbReference type="EMBL" id="LFCV01000013">
    <property type="protein sequence ID" value="KMJ46700.1"/>
    <property type="molecule type" value="Genomic_DNA"/>
</dbReference>